<evidence type="ECO:0000256" key="2">
    <source>
        <dbReference type="SAM" id="MobiDB-lite"/>
    </source>
</evidence>
<keyword evidence="3" id="KW-1133">Transmembrane helix</keyword>
<evidence type="ECO:0000313" key="5">
    <source>
        <dbReference type="EMBL" id="KOX77666.1"/>
    </source>
</evidence>
<dbReference type="GO" id="GO:0048278">
    <property type="term" value="P:vesicle docking"/>
    <property type="evidence" value="ECO:0007669"/>
    <property type="project" value="TreeGrafter"/>
</dbReference>
<dbReference type="AlphaFoldDB" id="A0A0M9A6V8"/>
<dbReference type="InterPro" id="IPR059001">
    <property type="entry name" value="STX17_N"/>
</dbReference>
<feature type="transmembrane region" description="Helical" evidence="3">
    <location>
        <begin position="215"/>
        <end position="235"/>
    </location>
</feature>
<evidence type="ECO:0000313" key="6">
    <source>
        <dbReference type="Proteomes" id="UP000053105"/>
    </source>
</evidence>
<dbReference type="GO" id="GO:0005484">
    <property type="term" value="F:SNAP receptor activity"/>
    <property type="evidence" value="ECO:0007669"/>
    <property type="project" value="TreeGrafter"/>
</dbReference>
<dbReference type="STRING" id="166423.A0A0M9A6V8"/>
<keyword evidence="3" id="KW-0812">Transmembrane</keyword>
<keyword evidence="6" id="KW-1185">Reference proteome</keyword>
<dbReference type="SUPFAM" id="SSF47661">
    <property type="entry name" value="t-snare proteins"/>
    <property type="match status" value="1"/>
</dbReference>
<protein>
    <submittedName>
        <fullName evidence="5">Syntaxin-17</fullName>
    </submittedName>
</protein>
<evidence type="ECO:0000259" key="4">
    <source>
        <dbReference type="PROSITE" id="PS50192"/>
    </source>
</evidence>
<feature type="transmembrane region" description="Helical" evidence="3">
    <location>
        <begin position="241"/>
        <end position="260"/>
    </location>
</feature>
<dbReference type="PANTHER" id="PTHR19957">
    <property type="entry name" value="SYNTAXIN"/>
    <property type="match status" value="1"/>
</dbReference>
<evidence type="ECO:0000256" key="1">
    <source>
        <dbReference type="ARBA" id="ARBA00009063"/>
    </source>
</evidence>
<dbReference type="CDD" id="cd15846">
    <property type="entry name" value="SNARE_syntaxin17"/>
    <property type="match status" value="1"/>
</dbReference>
<accession>A0A0M9A6V8</accession>
<dbReference type="InterPro" id="IPR045242">
    <property type="entry name" value="Syntaxin"/>
</dbReference>
<dbReference type="GO" id="GO:0006886">
    <property type="term" value="P:intracellular protein transport"/>
    <property type="evidence" value="ECO:0007669"/>
    <property type="project" value="TreeGrafter"/>
</dbReference>
<keyword evidence="3" id="KW-0472">Membrane</keyword>
<reference evidence="5 6" key="1">
    <citation type="submission" date="2015-07" db="EMBL/GenBank/DDBJ databases">
        <title>The genome of Melipona quadrifasciata.</title>
        <authorList>
            <person name="Pan H."/>
            <person name="Kapheim K."/>
        </authorList>
    </citation>
    <scope>NUCLEOTIDE SEQUENCE [LARGE SCALE GENOMIC DNA]</scope>
    <source>
        <strain evidence="5">0111107301</strain>
        <tissue evidence="5">Whole body</tissue>
    </source>
</reference>
<dbReference type="GO" id="GO:0006906">
    <property type="term" value="P:vesicle fusion"/>
    <property type="evidence" value="ECO:0007669"/>
    <property type="project" value="TreeGrafter"/>
</dbReference>
<dbReference type="InterPro" id="IPR028676">
    <property type="entry name" value="STX17_SNARE"/>
</dbReference>
<dbReference type="GO" id="GO:0005886">
    <property type="term" value="C:plasma membrane"/>
    <property type="evidence" value="ECO:0007669"/>
    <property type="project" value="TreeGrafter"/>
</dbReference>
<dbReference type="GO" id="GO:0012505">
    <property type="term" value="C:endomembrane system"/>
    <property type="evidence" value="ECO:0007669"/>
    <property type="project" value="TreeGrafter"/>
</dbReference>
<feature type="region of interest" description="Disordered" evidence="2">
    <location>
        <begin position="270"/>
        <end position="301"/>
    </location>
</feature>
<dbReference type="InterPro" id="IPR010989">
    <property type="entry name" value="SNARE"/>
</dbReference>
<dbReference type="Pfam" id="PF26585">
    <property type="entry name" value="STX17_N"/>
    <property type="match status" value="1"/>
</dbReference>
<gene>
    <name evidence="5" type="ORF">WN51_09331</name>
</gene>
<proteinExistence type="inferred from homology"/>
<dbReference type="GO" id="GO:0000421">
    <property type="term" value="C:autophagosome membrane"/>
    <property type="evidence" value="ECO:0007669"/>
    <property type="project" value="TreeGrafter"/>
</dbReference>
<dbReference type="InterPro" id="IPR000727">
    <property type="entry name" value="T_SNARE_dom"/>
</dbReference>
<feature type="domain" description="T-SNARE coiled-coil homology" evidence="4">
    <location>
        <begin position="161"/>
        <end position="210"/>
    </location>
</feature>
<evidence type="ECO:0000256" key="3">
    <source>
        <dbReference type="SAM" id="Phobius"/>
    </source>
</evidence>
<dbReference type="EMBL" id="KQ435729">
    <property type="protein sequence ID" value="KOX77666.1"/>
    <property type="molecule type" value="Genomic_DNA"/>
</dbReference>
<dbReference type="Gene3D" id="1.20.5.110">
    <property type="match status" value="1"/>
</dbReference>
<sequence length="301" mass="34600">MSSSPENVAIKQPIRRLEIQINNFNVAIPHHVNLLKQHKSNIQKYQAQHEWEKMRREHMNVSRIIKQLKELLYQMDTLRAHVFDSDINQFDKLTGNARESIMNAIREYMELQLNLPMSQPESPKEENQPKNHPLDDTYVQLQKEQQELQHQEACLHTWNTLQGDIHQLHQLFVDFKQIVDDQKELINMAEENVEVTNVNVTEGEKFIQKAARYKVAMYPLAGAVIGTCIGGPIGLLAGLKVGGLTALGCGILGFTGASILKKKELEMQKSRYTEEHSLSEQKTMQKLRSLPENLKDTKKEL</sequence>
<dbReference type="PROSITE" id="PS50192">
    <property type="entry name" value="T_SNARE"/>
    <property type="match status" value="1"/>
</dbReference>
<name>A0A0M9A6V8_9HYME</name>
<dbReference type="Proteomes" id="UP000053105">
    <property type="component" value="Unassembled WGS sequence"/>
</dbReference>
<comment type="similarity">
    <text evidence="1">Belongs to the syntaxin family.</text>
</comment>
<feature type="compositionally biased region" description="Basic and acidic residues" evidence="2">
    <location>
        <begin position="270"/>
        <end position="279"/>
    </location>
</feature>
<dbReference type="PANTHER" id="PTHR19957:SF139">
    <property type="entry name" value="SYNTAXIN-17"/>
    <property type="match status" value="1"/>
</dbReference>
<dbReference type="OrthoDB" id="10035606at2759"/>
<dbReference type="GO" id="GO:0006887">
    <property type="term" value="P:exocytosis"/>
    <property type="evidence" value="ECO:0007669"/>
    <property type="project" value="TreeGrafter"/>
</dbReference>
<dbReference type="GO" id="GO:0000149">
    <property type="term" value="F:SNARE binding"/>
    <property type="evidence" value="ECO:0007669"/>
    <property type="project" value="TreeGrafter"/>
</dbReference>
<dbReference type="GO" id="GO:0031201">
    <property type="term" value="C:SNARE complex"/>
    <property type="evidence" value="ECO:0007669"/>
    <property type="project" value="TreeGrafter"/>
</dbReference>
<organism evidence="5 6">
    <name type="scientific">Melipona quadrifasciata</name>
    <dbReference type="NCBI Taxonomy" id="166423"/>
    <lineage>
        <taxon>Eukaryota</taxon>
        <taxon>Metazoa</taxon>
        <taxon>Ecdysozoa</taxon>
        <taxon>Arthropoda</taxon>
        <taxon>Hexapoda</taxon>
        <taxon>Insecta</taxon>
        <taxon>Pterygota</taxon>
        <taxon>Neoptera</taxon>
        <taxon>Endopterygota</taxon>
        <taxon>Hymenoptera</taxon>
        <taxon>Apocrita</taxon>
        <taxon>Aculeata</taxon>
        <taxon>Apoidea</taxon>
        <taxon>Anthophila</taxon>
        <taxon>Apidae</taxon>
        <taxon>Melipona</taxon>
    </lineage>
</organism>